<evidence type="ECO:0000313" key="1">
    <source>
        <dbReference type="EMBL" id="OGM92810.1"/>
    </source>
</evidence>
<dbReference type="STRING" id="1802559.A2372_01335"/>
<dbReference type="Gene3D" id="3.40.50.12780">
    <property type="entry name" value="N-terminal domain of ligase-like"/>
    <property type="match status" value="1"/>
</dbReference>
<dbReference type="EMBL" id="MGIT01000003">
    <property type="protein sequence ID" value="OGM92810.1"/>
    <property type="molecule type" value="Genomic_DNA"/>
</dbReference>
<evidence type="ECO:0000313" key="2">
    <source>
        <dbReference type="Proteomes" id="UP000176422"/>
    </source>
</evidence>
<dbReference type="PANTHER" id="PTHR43845">
    <property type="entry name" value="BLR5969 PROTEIN"/>
    <property type="match status" value="1"/>
</dbReference>
<sequence>MSAKKDYSAEQIIGFFSEKDGKWWEKEGRKRALALFHDSARRVPAYKDFLKKNGVKDHNKIVTWEDFQRVPLTSKKNYLRQYPLEKLCWDGNLNKQLVFTATSGSTGEPFYFPRTAEVDRSAALIHEFFLRNSSFGIEKPTLVIVAFGMGIWIGGLITYKAFEIAADRGKYPVSIITPGINKEEIFKALKNIAPLYGQVVLAGYPPMVKDIIDEGSVQGIDFKKLNMRIVTAAEAYTENFRDYLVEKTGIKNLFQDVMSIYGSADIGAMAFETPTAILVRRLAMKNMGLFEDIFSKIKKTPTLAQYNPLQIMFEASGGEVVLTGDSAIPLVRYAIGDNGGVVGYGEMMEYIKTQKIDWDKEMKKAKLKNTQQLPFVYVYERNDFSTTLYGLQIYPETIREVLLKDVLHPHVTGKFSMMTAFDDVQNQYLEIHIEMKKGKKESKKLADILTEEIFKFLRENNSEFRELSNHLKERARPKISLWPAEHPTHFKPGTKQKWIHK</sequence>
<evidence type="ECO:0008006" key="3">
    <source>
        <dbReference type="Google" id="ProtNLM"/>
    </source>
</evidence>
<accession>A0A1F8DW22</accession>
<proteinExistence type="predicted"/>
<dbReference type="SUPFAM" id="SSF56801">
    <property type="entry name" value="Acetyl-CoA synthetase-like"/>
    <property type="match status" value="1"/>
</dbReference>
<organism evidence="1 2">
    <name type="scientific">Candidatus Wolfebacteria bacterium RIFOXYB1_FULL_54_12</name>
    <dbReference type="NCBI Taxonomy" id="1802559"/>
    <lineage>
        <taxon>Bacteria</taxon>
        <taxon>Candidatus Wolfeibacteriota</taxon>
    </lineage>
</organism>
<name>A0A1F8DW22_9BACT</name>
<comment type="caution">
    <text evidence="1">The sequence shown here is derived from an EMBL/GenBank/DDBJ whole genome shotgun (WGS) entry which is preliminary data.</text>
</comment>
<dbReference type="Proteomes" id="UP000176422">
    <property type="component" value="Unassembled WGS sequence"/>
</dbReference>
<dbReference type="InterPro" id="IPR042099">
    <property type="entry name" value="ANL_N_sf"/>
</dbReference>
<dbReference type="AlphaFoldDB" id="A0A1F8DW22"/>
<gene>
    <name evidence="1" type="ORF">A2372_01335</name>
</gene>
<reference evidence="1 2" key="1">
    <citation type="journal article" date="2016" name="Nat. Commun.">
        <title>Thousands of microbial genomes shed light on interconnected biogeochemical processes in an aquifer system.</title>
        <authorList>
            <person name="Anantharaman K."/>
            <person name="Brown C.T."/>
            <person name="Hug L.A."/>
            <person name="Sharon I."/>
            <person name="Castelle C.J."/>
            <person name="Probst A.J."/>
            <person name="Thomas B.C."/>
            <person name="Singh A."/>
            <person name="Wilkins M.J."/>
            <person name="Karaoz U."/>
            <person name="Brodie E.L."/>
            <person name="Williams K.H."/>
            <person name="Hubbard S.S."/>
            <person name="Banfield J.F."/>
        </authorList>
    </citation>
    <scope>NUCLEOTIDE SEQUENCE [LARGE SCALE GENOMIC DNA]</scope>
</reference>
<dbReference type="PANTHER" id="PTHR43845:SF1">
    <property type="entry name" value="BLR5969 PROTEIN"/>
    <property type="match status" value="1"/>
</dbReference>
<protein>
    <recommendedName>
        <fullName evidence="3">Phenylacetate--CoA ligase</fullName>
    </recommendedName>
</protein>